<sequence length="59" mass="6761">MPVRSHQGTNAPAAADITCMLQITRDDSGVEKKRRRVQPKKPMFAPRTYYCPFRVLARV</sequence>
<keyword evidence="2" id="KW-1185">Reference proteome</keyword>
<organism evidence="1 2">
    <name type="scientific">Suillus luteus UH-Slu-Lm8-n1</name>
    <dbReference type="NCBI Taxonomy" id="930992"/>
    <lineage>
        <taxon>Eukaryota</taxon>
        <taxon>Fungi</taxon>
        <taxon>Dikarya</taxon>
        <taxon>Basidiomycota</taxon>
        <taxon>Agaricomycotina</taxon>
        <taxon>Agaricomycetes</taxon>
        <taxon>Agaricomycetidae</taxon>
        <taxon>Boletales</taxon>
        <taxon>Suillineae</taxon>
        <taxon>Suillaceae</taxon>
        <taxon>Suillus</taxon>
    </lineage>
</organism>
<dbReference type="HOGENOM" id="CLU_2962424_0_0_1"/>
<dbReference type="Proteomes" id="UP000054485">
    <property type="component" value="Unassembled WGS sequence"/>
</dbReference>
<dbReference type="AlphaFoldDB" id="A0A0D0AZW4"/>
<dbReference type="EMBL" id="KN835325">
    <property type="protein sequence ID" value="KIK39857.1"/>
    <property type="molecule type" value="Genomic_DNA"/>
</dbReference>
<evidence type="ECO:0000313" key="1">
    <source>
        <dbReference type="EMBL" id="KIK39857.1"/>
    </source>
</evidence>
<dbReference type="InParanoid" id="A0A0D0AZW4"/>
<evidence type="ECO:0000313" key="2">
    <source>
        <dbReference type="Proteomes" id="UP000054485"/>
    </source>
</evidence>
<gene>
    <name evidence="1" type="ORF">CY34DRAFT_807754</name>
</gene>
<name>A0A0D0AZW4_9AGAM</name>
<reference evidence="1 2" key="1">
    <citation type="submission" date="2014-04" db="EMBL/GenBank/DDBJ databases">
        <authorList>
            <consortium name="DOE Joint Genome Institute"/>
            <person name="Kuo A."/>
            <person name="Ruytinx J."/>
            <person name="Rineau F."/>
            <person name="Colpaert J."/>
            <person name="Kohler A."/>
            <person name="Nagy L.G."/>
            <person name="Floudas D."/>
            <person name="Copeland A."/>
            <person name="Barry K.W."/>
            <person name="Cichocki N."/>
            <person name="Veneault-Fourrey C."/>
            <person name="LaButti K."/>
            <person name="Lindquist E.A."/>
            <person name="Lipzen A."/>
            <person name="Lundell T."/>
            <person name="Morin E."/>
            <person name="Murat C."/>
            <person name="Sun H."/>
            <person name="Tunlid A."/>
            <person name="Henrissat B."/>
            <person name="Grigoriev I.V."/>
            <person name="Hibbett D.S."/>
            <person name="Martin F."/>
            <person name="Nordberg H.P."/>
            <person name="Cantor M.N."/>
            <person name="Hua S.X."/>
        </authorList>
    </citation>
    <scope>NUCLEOTIDE SEQUENCE [LARGE SCALE GENOMIC DNA]</scope>
    <source>
        <strain evidence="1 2">UH-Slu-Lm8-n1</strain>
    </source>
</reference>
<protein>
    <submittedName>
        <fullName evidence="1">Uncharacterized protein</fullName>
    </submittedName>
</protein>
<accession>A0A0D0AZW4</accession>
<proteinExistence type="predicted"/>
<reference evidence="2" key="2">
    <citation type="submission" date="2015-01" db="EMBL/GenBank/DDBJ databases">
        <title>Evolutionary Origins and Diversification of the Mycorrhizal Mutualists.</title>
        <authorList>
            <consortium name="DOE Joint Genome Institute"/>
            <consortium name="Mycorrhizal Genomics Consortium"/>
            <person name="Kohler A."/>
            <person name="Kuo A."/>
            <person name="Nagy L.G."/>
            <person name="Floudas D."/>
            <person name="Copeland A."/>
            <person name="Barry K.W."/>
            <person name="Cichocki N."/>
            <person name="Veneault-Fourrey C."/>
            <person name="LaButti K."/>
            <person name="Lindquist E.A."/>
            <person name="Lipzen A."/>
            <person name="Lundell T."/>
            <person name="Morin E."/>
            <person name="Murat C."/>
            <person name="Riley R."/>
            <person name="Ohm R."/>
            <person name="Sun H."/>
            <person name="Tunlid A."/>
            <person name="Henrissat B."/>
            <person name="Grigoriev I.V."/>
            <person name="Hibbett D.S."/>
            <person name="Martin F."/>
        </authorList>
    </citation>
    <scope>NUCLEOTIDE SEQUENCE [LARGE SCALE GENOMIC DNA]</scope>
    <source>
        <strain evidence="2">UH-Slu-Lm8-n1</strain>
    </source>
</reference>